<gene>
    <name evidence="1" type="ORF">OIDMADRAFT_21146</name>
</gene>
<evidence type="ECO:0000313" key="2">
    <source>
        <dbReference type="Proteomes" id="UP000054321"/>
    </source>
</evidence>
<reference evidence="2" key="2">
    <citation type="submission" date="2015-01" db="EMBL/GenBank/DDBJ databases">
        <title>Evolutionary Origins and Diversification of the Mycorrhizal Mutualists.</title>
        <authorList>
            <consortium name="DOE Joint Genome Institute"/>
            <consortium name="Mycorrhizal Genomics Consortium"/>
            <person name="Kohler A."/>
            <person name="Kuo A."/>
            <person name="Nagy L.G."/>
            <person name="Floudas D."/>
            <person name="Copeland A."/>
            <person name="Barry K.W."/>
            <person name="Cichocki N."/>
            <person name="Veneault-Fourrey C."/>
            <person name="LaButti K."/>
            <person name="Lindquist E.A."/>
            <person name="Lipzen A."/>
            <person name="Lundell T."/>
            <person name="Morin E."/>
            <person name="Murat C."/>
            <person name="Riley R."/>
            <person name="Ohm R."/>
            <person name="Sun H."/>
            <person name="Tunlid A."/>
            <person name="Henrissat B."/>
            <person name="Grigoriev I.V."/>
            <person name="Hibbett D.S."/>
            <person name="Martin F."/>
        </authorList>
    </citation>
    <scope>NUCLEOTIDE SEQUENCE [LARGE SCALE GENOMIC DNA]</scope>
    <source>
        <strain evidence="2">Zn</strain>
    </source>
</reference>
<protein>
    <submittedName>
        <fullName evidence="1">Uncharacterized protein</fullName>
    </submittedName>
</protein>
<accession>A0A0C3GYX9</accession>
<proteinExistence type="predicted"/>
<evidence type="ECO:0000313" key="1">
    <source>
        <dbReference type="EMBL" id="KIM95466.1"/>
    </source>
</evidence>
<dbReference type="EMBL" id="KN832887">
    <property type="protein sequence ID" value="KIM95466.1"/>
    <property type="molecule type" value="Genomic_DNA"/>
</dbReference>
<dbReference type="Proteomes" id="UP000054321">
    <property type="component" value="Unassembled WGS sequence"/>
</dbReference>
<dbReference type="InParanoid" id="A0A0C3GYX9"/>
<dbReference type="HOGENOM" id="CLU_3050923_0_0_1"/>
<dbReference type="AlphaFoldDB" id="A0A0C3GYX9"/>
<organism evidence="1 2">
    <name type="scientific">Oidiodendron maius (strain Zn)</name>
    <dbReference type="NCBI Taxonomy" id="913774"/>
    <lineage>
        <taxon>Eukaryota</taxon>
        <taxon>Fungi</taxon>
        <taxon>Dikarya</taxon>
        <taxon>Ascomycota</taxon>
        <taxon>Pezizomycotina</taxon>
        <taxon>Leotiomycetes</taxon>
        <taxon>Leotiomycetes incertae sedis</taxon>
        <taxon>Myxotrichaceae</taxon>
        <taxon>Oidiodendron</taxon>
    </lineage>
</organism>
<reference evidence="1 2" key="1">
    <citation type="submission" date="2014-04" db="EMBL/GenBank/DDBJ databases">
        <authorList>
            <consortium name="DOE Joint Genome Institute"/>
            <person name="Kuo A."/>
            <person name="Martino E."/>
            <person name="Perotto S."/>
            <person name="Kohler A."/>
            <person name="Nagy L.G."/>
            <person name="Floudas D."/>
            <person name="Copeland A."/>
            <person name="Barry K.W."/>
            <person name="Cichocki N."/>
            <person name="Veneault-Fourrey C."/>
            <person name="LaButti K."/>
            <person name="Lindquist E.A."/>
            <person name="Lipzen A."/>
            <person name="Lundell T."/>
            <person name="Morin E."/>
            <person name="Murat C."/>
            <person name="Sun H."/>
            <person name="Tunlid A."/>
            <person name="Henrissat B."/>
            <person name="Grigoriev I.V."/>
            <person name="Hibbett D.S."/>
            <person name="Martin F."/>
            <person name="Nordberg H.P."/>
            <person name="Cantor M.N."/>
            <person name="Hua S.X."/>
        </authorList>
    </citation>
    <scope>NUCLEOTIDE SEQUENCE [LARGE SCALE GENOMIC DNA]</scope>
    <source>
        <strain evidence="1 2">Zn</strain>
    </source>
</reference>
<name>A0A0C3GYX9_OIDMZ</name>
<sequence length="54" mass="6032">MVPTGAHAQPAWHITRERYTQLLPATLLRGLSSGIVMNKNLENKLKVKLFTISS</sequence>
<keyword evidence="2" id="KW-1185">Reference proteome</keyword>